<keyword evidence="7" id="KW-1185">Reference proteome</keyword>
<evidence type="ECO:0000259" key="5">
    <source>
        <dbReference type="Pfam" id="PF12012"/>
    </source>
</evidence>
<evidence type="ECO:0000313" key="7">
    <source>
        <dbReference type="Proteomes" id="UP001159405"/>
    </source>
</evidence>
<organism evidence="6 7">
    <name type="scientific">Porites lobata</name>
    <dbReference type="NCBI Taxonomy" id="104759"/>
    <lineage>
        <taxon>Eukaryota</taxon>
        <taxon>Metazoa</taxon>
        <taxon>Cnidaria</taxon>
        <taxon>Anthozoa</taxon>
        <taxon>Hexacorallia</taxon>
        <taxon>Scleractinia</taxon>
        <taxon>Fungiina</taxon>
        <taxon>Poritidae</taxon>
        <taxon>Porites</taxon>
    </lineage>
</organism>
<keyword evidence="2" id="KW-0597">Phosphoprotein</keyword>
<keyword evidence="3" id="KW-0832">Ubl conjugation</keyword>
<dbReference type="InterPro" id="IPR011010">
    <property type="entry name" value="DNA_brk_join_enz"/>
</dbReference>
<dbReference type="InterPro" id="IPR021893">
    <property type="entry name" value="ZMYM2-like_C"/>
</dbReference>
<dbReference type="InterPro" id="IPR013762">
    <property type="entry name" value="Integrase-like_cat_sf"/>
</dbReference>
<dbReference type="InterPro" id="IPR042838">
    <property type="entry name" value="KIAA1958"/>
</dbReference>
<comment type="caution">
    <text evidence="6">The sequence shown here is derived from an EMBL/GenBank/DDBJ whole genome shotgun (WGS) entry which is preliminary data.</text>
</comment>
<keyword evidence="1" id="KW-1017">Isopeptide bond</keyword>
<gene>
    <name evidence="6" type="ORF">PLOB_00024139</name>
</gene>
<evidence type="ECO:0000256" key="1">
    <source>
        <dbReference type="ARBA" id="ARBA00022499"/>
    </source>
</evidence>
<sequence>MACRFIEADDELIELLKCESENKKTKRSTGYWKGIFEKWPKTRGKEEQLESYDIPELNEALSQFYAELKKENGQDYEPDSLKVMQGALDRHLRSKNYPKSIVRDTEFLSSRKVLEGKARKLREQGMGKRPNKAKSLTKEEEEILWQNGQLGNQTPPSLINTMQGGLRVKPRLATPKMFATGEKRCPVALFKQYLEKRPEEMKKTGPFYLAVIDKPQTSAVWYKKTPMGKNTINNIMKTMKEDSPLKDVCPEKKLTNHSARKTVVKKLKSSGIPKCEIKNITGHNSEQGLDDYDSGDENEQKIMSNIIDNAKPASTSRQVLHPLSSVQTQSRSASSHVYNFSHCNVTLNVAGNRSLQSSLSHSKRAYKRIMLQDSDSD</sequence>
<accession>A0ABN8NNW2</accession>
<dbReference type="Pfam" id="PF12012">
    <property type="entry name" value="DUF3504"/>
    <property type="match status" value="1"/>
</dbReference>
<dbReference type="EMBL" id="CALNXK010000029">
    <property type="protein sequence ID" value="CAH3116578.1"/>
    <property type="molecule type" value="Genomic_DNA"/>
</dbReference>
<dbReference type="PANTHER" id="PTHR46963:SF2">
    <property type="match status" value="1"/>
</dbReference>
<reference evidence="6 7" key="1">
    <citation type="submission" date="2022-05" db="EMBL/GenBank/DDBJ databases">
        <authorList>
            <consortium name="Genoscope - CEA"/>
            <person name="William W."/>
        </authorList>
    </citation>
    <scope>NUCLEOTIDE SEQUENCE [LARGE SCALE GENOMIC DNA]</scope>
</reference>
<proteinExistence type="predicted"/>
<name>A0ABN8NNW2_9CNID</name>
<evidence type="ECO:0000256" key="4">
    <source>
        <dbReference type="ARBA" id="ARBA00023172"/>
    </source>
</evidence>
<evidence type="ECO:0000256" key="2">
    <source>
        <dbReference type="ARBA" id="ARBA00022553"/>
    </source>
</evidence>
<dbReference type="Proteomes" id="UP001159405">
    <property type="component" value="Unassembled WGS sequence"/>
</dbReference>
<keyword evidence="4" id="KW-0233">DNA recombination</keyword>
<feature type="domain" description="ZMYM2-like/QRICH1 C-terminal" evidence="5">
    <location>
        <begin position="181"/>
        <end position="238"/>
    </location>
</feature>
<dbReference type="PANTHER" id="PTHR46963">
    <property type="entry name" value="SIMILAR TO RIKEN CDNA E130308A19"/>
    <property type="match status" value="1"/>
</dbReference>
<protein>
    <recommendedName>
        <fullName evidence="5">ZMYM2-like/QRICH1 C-terminal domain-containing protein</fullName>
    </recommendedName>
</protein>
<dbReference type="SUPFAM" id="SSF56349">
    <property type="entry name" value="DNA breaking-rejoining enzymes"/>
    <property type="match status" value="1"/>
</dbReference>
<evidence type="ECO:0000313" key="6">
    <source>
        <dbReference type="EMBL" id="CAH3116578.1"/>
    </source>
</evidence>
<dbReference type="Gene3D" id="1.10.443.10">
    <property type="entry name" value="Intergrase catalytic core"/>
    <property type="match status" value="1"/>
</dbReference>
<evidence type="ECO:0000256" key="3">
    <source>
        <dbReference type="ARBA" id="ARBA00022843"/>
    </source>
</evidence>